<dbReference type="AlphaFoldDB" id="A0A0B8R0D3"/>
<evidence type="ECO:0000313" key="8">
    <source>
        <dbReference type="Proteomes" id="UP000528151"/>
    </source>
</evidence>
<evidence type="ECO:0000313" key="3">
    <source>
        <dbReference type="EMBL" id="EAH4242791.1"/>
    </source>
</evidence>
<evidence type="ECO:0000313" key="2">
    <source>
        <dbReference type="EMBL" id="EAG4463574.1"/>
    </source>
</evidence>
<dbReference type="EMBL" id="AABGUK010000005">
    <property type="protein sequence ID" value="EAH4242791.1"/>
    <property type="molecule type" value="Genomic_DNA"/>
</dbReference>
<dbReference type="EMBL" id="AABBZO010000025">
    <property type="protein sequence ID" value="EAG4463574.1"/>
    <property type="molecule type" value="Genomic_DNA"/>
</dbReference>
<proteinExistence type="predicted"/>
<evidence type="ECO:0000313" key="1">
    <source>
        <dbReference type="EMBL" id="EAC5550682.1"/>
    </source>
</evidence>
<dbReference type="Proteomes" id="UP000272537">
    <property type="component" value="Unassembled WGS sequence"/>
</dbReference>
<evidence type="ECO:0000313" key="6">
    <source>
        <dbReference type="Proteomes" id="UP000365297"/>
    </source>
</evidence>
<reference evidence="4 5" key="1">
    <citation type="journal article" date="2018" name="BMC Genomics">
        <title>Genes significantly associated with lineage II food isolates of Listeria monocytogenes.</title>
        <authorList>
            <person name="Pirone-Davies C."/>
            <person name="Chen Y."/>
            <person name="Pightling A."/>
            <person name="Ryan G."/>
            <person name="Wang Y."/>
            <person name="Yao K."/>
            <person name="Hoffmann M."/>
            <person name="Allard M.W."/>
        </authorList>
    </citation>
    <scope>NUCLEOTIDE SEQUENCE [LARGE SCALE GENOMIC DNA]</scope>
    <source>
        <strain evidence="4 5">PNUSAL000550</strain>
    </source>
</reference>
<protein>
    <submittedName>
        <fullName evidence="3">Uncharacterized protein</fullName>
    </submittedName>
</protein>
<dbReference type="Proteomes" id="UP000365297">
    <property type="component" value="Unassembled WGS sequence"/>
</dbReference>
<evidence type="ECO:0000313" key="4">
    <source>
        <dbReference type="EMBL" id="RKA04936.1"/>
    </source>
</evidence>
<dbReference type="EMBL" id="QXLS01000009">
    <property type="protein sequence ID" value="RKA04936.1"/>
    <property type="molecule type" value="Genomic_DNA"/>
</dbReference>
<sequence length="92" mass="10908">MKLIITLIIILSNWLIQELLMILEVNLKQFLTDNADKVLLDCLKHHILYSKNTGMLILSQNKHFLKKTMYNFNYLSPTLNKYYISYTKRALS</sequence>
<accession>A0A0B8R0D3</accession>
<dbReference type="EMBL" id="AAAIXK010000005">
    <property type="protein sequence ID" value="EAC5550682.1"/>
    <property type="molecule type" value="Genomic_DNA"/>
</dbReference>
<dbReference type="Proteomes" id="UP000527632">
    <property type="component" value="Unassembled WGS sequence"/>
</dbReference>
<name>A0A0B8R0D3_LISMN</name>
<dbReference type="OMA" id="HYILYSI"/>
<evidence type="ECO:0000313" key="7">
    <source>
        <dbReference type="Proteomes" id="UP000527632"/>
    </source>
</evidence>
<reference evidence="3 7" key="2">
    <citation type="submission" date="2019-04" db="EMBL/GenBank/DDBJ databases">
        <authorList>
            <consortium name="GenomeTrakr: Next Generation Sequencing Network for Food Pathogen Tracability"/>
        </authorList>
    </citation>
    <scope>NUCLEOTIDE SEQUENCE [LARGE SCALE GENOMIC DNA]</scope>
    <source>
        <strain evidence="2 8">CFSAN063727</strain>
        <strain evidence="1 6">FDA00007096</strain>
        <strain evidence="3 7">LS1344</strain>
    </source>
</reference>
<dbReference type="Proteomes" id="UP000528151">
    <property type="component" value="Unassembled WGS sequence"/>
</dbReference>
<gene>
    <name evidence="1" type="ORF">ARY78_09600</name>
    <name evidence="2" type="ORF">CA369_14980</name>
    <name evidence="4" type="ORF">DYZ80_02973</name>
    <name evidence="3" type="ORF">E5F58_12420</name>
</gene>
<dbReference type="KEGG" id="lmok:CQ02_12075"/>
<organism evidence="3 7">
    <name type="scientific">Listeria monocytogenes</name>
    <dbReference type="NCBI Taxonomy" id="1639"/>
    <lineage>
        <taxon>Bacteria</taxon>
        <taxon>Bacillati</taxon>
        <taxon>Bacillota</taxon>
        <taxon>Bacilli</taxon>
        <taxon>Bacillales</taxon>
        <taxon>Listeriaceae</taxon>
        <taxon>Listeria</taxon>
    </lineage>
</organism>
<evidence type="ECO:0000313" key="5">
    <source>
        <dbReference type="Proteomes" id="UP000272537"/>
    </source>
</evidence>
<comment type="caution">
    <text evidence="3">The sequence shown here is derived from an EMBL/GenBank/DDBJ whole genome shotgun (WGS) entry which is preliminary data.</text>
</comment>